<keyword evidence="5" id="KW-1185">Reference proteome</keyword>
<dbReference type="RefSeq" id="WP_021724899.1">
    <property type="nucleotide sequence ID" value="NZ_AWEZ01000004.1"/>
</dbReference>
<dbReference type="SMART" id="SM00563">
    <property type="entry name" value="PlsC"/>
    <property type="match status" value="1"/>
</dbReference>
<dbReference type="PANTHER" id="PTHR10434:SF11">
    <property type="entry name" value="1-ACYL-SN-GLYCEROL-3-PHOSPHATE ACYLTRANSFERASE"/>
    <property type="match status" value="1"/>
</dbReference>
<evidence type="ECO:0000313" key="4">
    <source>
        <dbReference type="EMBL" id="ERL10812.1"/>
    </source>
</evidence>
<keyword evidence="1 4" id="KW-0808">Transferase</keyword>
<evidence type="ECO:0000313" key="5">
    <source>
        <dbReference type="Proteomes" id="UP000016638"/>
    </source>
</evidence>
<feature type="domain" description="Phospholipid/glycerol acyltransferase" evidence="3">
    <location>
        <begin position="81"/>
        <end position="197"/>
    </location>
</feature>
<dbReference type="eggNOG" id="COG0204">
    <property type="taxonomic scope" value="Bacteria"/>
</dbReference>
<gene>
    <name evidence="4" type="ORF">HMPREF1316_2204</name>
</gene>
<evidence type="ECO:0000259" key="3">
    <source>
        <dbReference type="SMART" id="SM00563"/>
    </source>
</evidence>
<dbReference type="CDD" id="cd07989">
    <property type="entry name" value="LPLAT_AGPAT-like"/>
    <property type="match status" value="1"/>
</dbReference>
<evidence type="ECO:0000256" key="2">
    <source>
        <dbReference type="ARBA" id="ARBA00023315"/>
    </source>
</evidence>
<dbReference type="SUPFAM" id="SSF69593">
    <property type="entry name" value="Glycerol-3-phosphate (1)-acyltransferase"/>
    <property type="match status" value="1"/>
</dbReference>
<organism evidence="4 5">
    <name type="scientific">Olsenella profusa F0195</name>
    <dbReference type="NCBI Taxonomy" id="1125712"/>
    <lineage>
        <taxon>Bacteria</taxon>
        <taxon>Bacillati</taxon>
        <taxon>Actinomycetota</taxon>
        <taxon>Coriobacteriia</taxon>
        <taxon>Coriobacteriales</taxon>
        <taxon>Atopobiaceae</taxon>
        <taxon>Olsenella</taxon>
    </lineage>
</organism>
<comment type="caution">
    <text evidence="4">The sequence shown here is derived from an EMBL/GenBank/DDBJ whole genome shotgun (WGS) entry which is preliminary data.</text>
</comment>
<dbReference type="GO" id="GO:0006654">
    <property type="term" value="P:phosphatidic acid biosynthetic process"/>
    <property type="evidence" value="ECO:0007669"/>
    <property type="project" value="TreeGrafter"/>
</dbReference>
<sequence length="261" mass="29435">MAETTAGAGGKQAGTARDAGKLRAFHRNTPDDYFTHAVRDFPLPQRIAFCIVVLIVTGVSKLLWRWHFEDGELLWKDRRGRVLVMNHESMLDPVVVICSLYLHGITVRPIYKSEFGKTRIVTWFFSHVGGIPVKRSAADMQFVRRSEAALRRGECILIFPEGTRVRSDDQPIEFHKGFALVARLAKAPVQPVAIVGARDITPQGTHFKRFVKVHCKAGACISFDELGVKGRKEQANAMEKAVMERVYGLRDELRREHPGKM</sequence>
<dbReference type="GO" id="GO:0003841">
    <property type="term" value="F:1-acylglycerol-3-phosphate O-acyltransferase activity"/>
    <property type="evidence" value="ECO:0007669"/>
    <property type="project" value="TreeGrafter"/>
</dbReference>
<proteinExistence type="predicted"/>
<dbReference type="EMBL" id="AWEZ01000004">
    <property type="protein sequence ID" value="ERL10812.1"/>
    <property type="molecule type" value="Genomic_DNA"/>
</dbReference>
<keyword evidence="2 4" id="KW-0012">Acyltransferase</keyword>
<dbReference type="AlphaFoldDB" id="U2V641"/>
<name>U2V641_9ACTN</name>
<evidence type="ECO:0000256" key="1">
    <source>
        <dbReference type="ARBA" id="ARBA00022679"/>
    </source>
</evidence>
<dbReference type="Pfam" id="PF01553">
    <property type="entry name" value="Acyltransferase"/>
    <property type="match status" value="1"/>
</dbReference>
<dbReference type="PANTHER" id="PTHR10434">
    <property type="entry name" value="1-ACYL-SN-GLYCEROL-3-PHOSPHATE ACYLTRANSFERASE"/>
    <property type="match status" value="1"/>
</dbReference>
<dbReference type="STRING" id="1125712.HMPREF1316_2204"/>
<dbReference type="Proteomes" id="UP000016638">
    <property type="component" value="Unassembled WGS sequence"/>
</dbReference>
<protein>
    <submittedName>
        <fullName evidence="4">Acyltransferase</fullName>
    </submittedName>
</protein>
<dbReference type="InterPro" id="IPR002123">
    <property type="entry name" value="Plipid/glycerol_acylTrfase"/>
</dbReference>
<accession>U2V641</accession>
<reference evidence="4 5" key="1">
    <citation type="submission" date="2013-08" db="EMBL/GenBank/DDBJ databases">
        <authorList>
            <person name="Durkin A.S."/>
            <person name="Haft D.R."/>
            <person name="McCorrison J."/>
            <person name="Torralba M."/>
            <person name="Gillis M."/>
            <person name="Haft D.H."/>
            <person name="Methe B."/>
            <person name="Sutton G."/>
            <person name="Nelson K.E."/>
        </authorList>
    </citation>
    <scope>NUCLEOTIDE SEQUENCE [LARGE SCALE GENOMIC DNA]</scope>
    <source>
        <strain evidence="4 5">F0195</strain>
    </source>
</reference>
<dbReference type="PATRIC" id="fig|1125712.3.peg.56"/>